<dbReference type="AlphaFoldDB" id="A0A2S9GS96"/>
<feature type="chain" id="PRO_5015727823" evidence="2">
    <location>
        <begin position="40"/>
        <end position="695"/>
    </location>
</feature>
<dbReference type="PROSITE" id="PS51677">
    <property type="entry name" value="NODB"/>
    <property type="match status" value="1"/>
</dbReference>
<dbReference type="Pfam" id="PF14883">
    <property type="entry name" value="GHL13"/>
    <property type="match status" value="1"/>
</dbReference>
<feature type="signal peptide" evidence="2">
    <location>
        <begin position="1"/>
        <end position="39"/>
    </location>
</feature>
<sequence>MNWLFISHLMMVARTSLHTQRAACMMLVVALLSTGIASAQTVELSSAEQLLTAVPAANDPPQSFRVLCYHDIRDNLQETFKTQPEATAVDTIELIRHFSWLKENGYHPVSLQQIIDARAGHGTLPDKAILLTFDDGYKSVFTKVFPLLKLFNFPAVIAIVGDWIETPPNEQVLFGDKLLARDQFANWEDIRTMVASGLVEVASHTNNLHKGIMANPQGNSFPAAISRYYRPQNSSYESNDEYSERIQLDLQRNSELIEHQLHKMPRAMVWPYGRYNQETTQLAAKMGMPITMNLDSGPNTPDQPLARMRRTLINFNTGVAELIQMLHEPAGYTGRQVPIERVIHLDLDYIYDPNPVQQEINLSRVLDRIKRLHPTTVYLQAFADPDGDGVADEVYFPNRHLPMRADLFSRVAWQLSTRVGVKVYAWMPVMAFRLPESDPAASHIVQVMPDAPSTASQNRYHRLSIFDPLVRKTILEIYEDLGKSAIFDGVLFHDDATLSDYEDANPAALDYYREAWQLPDSIKEIRKSPELRLRWAANKTAYINAFTVTLADTLHRYQPNLHTARNLYAQPVLNPESEEWYAQSLPSFLATYDFVSLMAMPYMEGAADPERWLDQLLQKVHAVPGALDKTIFELQSRDWKTSQPIPSETLAAQMRWLHLNGVRNFGYYPDDFQANVPQEDIIKPVISVETNVPVR</sequence>
<dbReference type="PANTHER" id="PTHR34216:SF7">
    <property type="entry name" value="POLY-BETA-1,6-N-ACETYL-D-GLUCOSAMINE N-DEACETYLASE"/>
    <property type="match status" value="1"/>
</dbReference>
<dbReference type="GO" id="GO:0016810">
    <property type="term" value="F:hydrolase activity, acting on carbon-nitrogen (but not peptide) bonds"/>
    <property type="evidence" value="ECO:0007669"/>
    <property type="project" value="InterPro"/>
</dbReference>
<keyword evidence="5" id="KW-1185">Reference proteome</keyword>
<dbReference type="InterPro" id="IPR023854">
    <property type="entry name" value="PGA_deacetylase_PgaB"/>
</dbReference>
<dbReference type="InterPro" id="IPR011330">
    <property type="entry name" value="Glyco_hydro/deAcase_b/a-brl"/>
</dbReference>
<evidence type="ECO:0000259" key="3">
    <source>
        <dbReference type="PROSITE" id="PS51677"/>
    </source>
</evidence>
<dbReference type="Proteomes" id="UP000237839">
    <property type="component" value="Unassembled WGS sequence"/>
</dbReference>
<dbReference type="Gene3D" id="3.20.20.80">
    <property type="entry name" value="Glycosidases"/>
    <property type="match status" value="1"/>
</dbReference>
<evidence type="ECO:0000313" key="4">
    <source>
        <dbReference type="EMBL" id="PRC90602.1"/>
    </source>
</evidence>
<organism evidence="4 5">
    <name type="scientific">Solimicrobium silvestre</name>
    <dbReference type="NCBI Taxonomy" id="2099400"/>
    <lineage>
        <taxon>Bacteria</taxon>
        <taxon>Pseudomonadati</taxon>
        <taxon>Pseudomonadota</taxon>
        <taxon>Betaproteobacteria</taxon>
        <taxon>Burkholderiales</taxon>
        <taxon>Oxalobacteraceae</taxon>
        <taxon>Solimicrobium</taxon>
    </lineage>
</organism>
<dbReference type="Gene3D" id="3.20.20.370">
    <property type="entry name" value="Glycoside hydrolase/deacetylase"/>
    <property type="match status" value="1"/>
</dbReference>
<dbReference type="InterPro" id="IPR051398">
    <property type="entry name" value="Polysacch_Deacetylase"/>
</dbReference>
<dbReference type="InterPro" id="IPR032772">
    <property type="entry name" value="PGA_deacetylase_PgaB_C"/>
</dbReference>
<dbReference type="GO" id="GO:0005975">
    <property type="term" value="P:carbohydrate metabolic process"/>
    <property type="evidence" value="ECO:0007669"/>
    <property type="project" value="InterPro"/>
</dbReference>
<dbReference type="NCBIfam" id="TIGR03938">
    <property type="entry name" value="deacetyl_PgaB"/>
    <property type="match status" value="1"/>
</dbReference>
<dbReference type="RefSeq" id="WP_243405549.1">
    <property type="nucleotide sequence ID" value="NZ_PUGF01000045.1"/>
</dbReference>
<dbReference type="EMBL" id="PUGF01000045">
    <property type="protein sequence ID" value="PRC90602.1"/>
    <property type="molecule type" value="Genomic_DNA"/>
</dbReference>
<dbReference type="SUPFAM" id="SSF88713">
    <property type="entry name" value="Glycoside hydrolase/deacetylase"/>
    <property type="match status" value="1"/>
</dbReference>
<dbReference type="Pfam" id="PF01522">
    <property type="entry name" value="Polysacc_deac_1"/>
    <property type="match status" value="1"/>
</dbReference>
<name>A0A2S9GS96_9BURK</name>
<evidence type="ECO:0000256" key="2">
    <source>
        <dbReference type="SAM" id="SignalP"/>
    </source>
</evidence>
<evidence type="ECO:0000256" key="1">
    <source>
        <dbReference type="ARBA" id="ARBA00022729"/>
    </source>
</evidence>
<comment type="caution">
    <text evidence="4">The sequence shown here is derived from an EMBL/GenBank/DDBJ whole genome shotgun (WGS) entry which is preliminary data.</text>
</comment>
<proteinExistence type="predicted"/>
<dbReference type="GO" id="GO:0043708">
    <property type="term" value="P:cell adhesion involved in biofilm formation"/>
    <property type="evidence" value="ECO:0007669"/>
    <property type="project" value="InterPro"/>
</dbReference>
<keyword evidence="1 2" id="KW-0732">Signal</keyword>
<reference evidence="4 5" key="1">
    <citation type="submission" date="2018-02" db="EMBL/GenBank/DDBJ databases">
        <title>Solimicrobium silvestre gen. nov., sp. nov., isolated from alpine forest soil.</title>
        <authorList>
            <person name="Margesin R."/>
            <person name="Albuquerque L."/>
            <person name="Zhang D.-C."/>
            <person name="Froufe H.J.C."/>
            <person name="Severino R."/>
            <person name="Roxo I."/>
            <person name="Egas C."/>
            <person name="Da Costa M.S."/>
        </authorList>
    </citation>
    <scope>NUCLEOTIDE SEQUENCE [LARGE SCALE GENOMIC DNA]</scope>
    <source>
        <strain evidence="4 5">S20-91</strain>
    </source>
</reference>
<accession>A0A2S9GS96</accession>
<gene>
    <name evidence="4" type="ORF">S2091_4691</name>
</gene>
<feature type="domain" description="NodB homology" evidence="3">
    <location>
        <begin position="127"/>
        <end position="377"/>
    </location>
</feature>
<protein>
    <submittedName>
        <fullName evidence="4">Poly-beta-1,6-N-acetyl-D-glucosamine N-deacetylase PgaB</fullName>
    </submittedName>
</protein>
<evidence type="ECO:0000313" key="5">
    <source>
        <dbReference type="Proteomes" id="UP000237839"/>
    </source>
</evidence>
<dbReference type="PANTHER" id="PTHR34216">
    <property type="match status" value="1"/>
</dbReference>
<dbReference type="InterPro" id="IPR002509">
    <property type="entry name" value="NODB_dom"/>
</dbReference>